<keyword evidence="2" id="KW-0489">Methyltransferase</keyword>
<dbReference type="GO" id="GO:0032259">
    <property type="term" value="P:methylation"/>
    <property type="evidence" value="ECO:0007669"/>
    <property type="project" value="UniProtKB-KW"/>
</dbReference>
<proteinExistence type="predicted"/>
<dbReference type="CDD" id="cd02440">
    <property type="entry name" value="AdoMet_MTases"/>
    <property type="match status" value="1"/>
</dbReference>
<gene>
    <name evidence="2" type="ORF">COT51_03085</name>
</gene>
<dbReference type="Gene3D" id="3.40.50.150">
    <property type="entry name" value="Vaccinia Virus protein VP39"/>
    <property type="match status" value="1"/>
</dbReference>
<evidence type="ECO:0000259" key="1">
    <source>
        <dbReference type="Pfam" id="PF08241"/>
    </source>
</evidence>
<dbReference type="GO" id="GO:0008757">
    <property type="term" value="F:S-adenosylmethionine-dependent methyltransferase activity"/>
    <property type="evidence" value="ECO:0007669"/>
    <property type="project" value="InterPro"/>
</dbReference>
<accession>A0A2H0X8X5</accession>
<feature type="domain" description="Methyltransferase type 11" evidence="1">
    <location>
        <begin position="47"/>
        <end position="139"/>
    </location>
</feature>
<dbReference type="EMBL" id="PEYV01000052">
    <property type="protein sequence ID" value="PIS21380.1"/>
    <property type="molecule type" value="Genomic_DNA"/>
</dbReference>
<organism evidence="2 3">
    <name type="scientific">candidate division WWE3 bacterium CG08_land_8_20_14_0_20_41_15</name>
    <dbReference type="NCBI Taxonomy" id="1975086"/>
    <lineage>
        <taxon>Bacteria</taxon>
        <taxon>Katanobacteria</taxon>
    </lineage>
</organism>
<dbReference type="Proteomes" id="UP000231098">
    <property type="component" value="Unassembled WGS sequence"/>
</dbReference>
<evidence type="ECO:0000313" key="3">
    <source>
        <dbReference type="Proteomes" id="UP000231098"/>
    </source>
</evidence>
<dbReference type="SUPFAM" id="SSF53335">
    <property type="entry name" value="S-adenosyl-L-methionine-dependent methyltransferases"/>
    <property type="match status" value="1"/>
</dbReference>
<keyword evidence="2" id="KW-0808">Transferase</keyword>
<dbReference type="Pfam" id="PF08241">
    <property type="entry name" value="Methyltransf_11"/>
    <property type="match status" value="1"/>
</dbReference>
<dbReference type="AlphaFoldDB" id="A0A2H0X8X5"/>
<sequence>MIQKTSWQKSAKIYHKSLGVKGDYFHQSVINPRTQLLLNLKSGDSLLDLACGQGVLARSLPLGAKYLGVDIAESLIELANKMNKNPRAEFLVRDITKPLFIKEKFSHAVIMLALQNLKFPKEAIKNASDYLLPKGKLVIVVNHPCFRIPRQSSWGIDEQNKIEYRRINRYLSPLEVPIKMEPSKGEQGEITWTYHFSLSDLSKMLSENGFRIEKIEEWVSEKESQGRASRMENRARSEFPMFLAISAIKSYY</sequence>
<dbReference type="InterPro" id="IPR013216">
    <property type="entry name" value="Methyltransf_11"/>
</dbReference>
<protein>
    <submittedName>
        <fullName evidence="2">SAM-dependent methyltransferase</fullName>
    </submittedName>
</protein>
<dbReference type="PANTHER" id="PTHR43861">
    <property type="entry name" value="TRANS-ACONITATE 2-METHYLTRANSFERASE-RELATED"/>
    <property type="match status" value="1"/>
</dbReference>
<evidence type="ECO:0000313" key="2">
    <source>
        <dbReference type="EMBL" id="PIS21380.1"/>
    </source>
</evidence>
<name>A0A2H0X8X5_UNCKA</name>
<dbReference type="PANTHER" id="PTHR43861:SF1">
    <property type="entry name" value="TRANS-ACONITATE 2-METHYLTRANSFERASE"/>
    <property type="match status" value="1"/>
</dbReference>
<comment type="caution">
    <text evidence="2">The sequence shown here is derived from an EMBL/GenBank/DDBJ whole genome shotgun (WGS) entry which is preliminary data.</text>
</comment>
<reference evidence="3" key="1">
    <citation type="submission" date="2017-09" db="EMBL/GenBank/DDBJ databases">
        <title>Depth-based differentiation of microbial function through sediment-hosted aquifers and enrichment of novel symbionts in the deep terrestrial subsurface.</title>
        <authorList>
            <person name="Probst A.J."/>
            <person name="Ladd B."/>
            <person name="Jarett J.K."/>
            <person name="Geller-Mcgrath D.E."/>
            <person name="Sieber C.M.K."/>
            <person name="Emerson J.B."/>
            <person name="Anantharaman K."/>
            <person name="Thomas B.C."/>
            <person name="Malmstrom R."/>
            <person name="Stieglmeier M."/>
            <person name="Klingl A."/>
            <person name="Woyke T."/>
            <person name="Ryan C.M."/>
            <person name="Banfield J.F."/>
        </authorList>
    </citation>
    <scope>NUCLEOTIDE SEQUENCE [LARGE SCALE GENOMIC DNA]</scope>
</reference>
<dbReference type="InterPro" id="IPR029063">
    <property type="entry name" value="SAM-dependent_MTases_sf"/>
</dbReference>